<organism evidence="2">
    <name type="scientific">Brassica cretica</name>
    <name type="common">Mustard</name>
    <dbReference type="NCBI Taxonomy" id="69181"/>
    <lineage>
        <taxon>Eukaryota</taxon>
        <taxon>Viridiplantae</taxon>
        <taxon>Streptophyta</taxon>
        <taxon>Embryophyta</taxon>
        <taxon>Tracheophyta</taxon>
        <taxon>Spermatophyta</taxon>
        <taxon>Magnoliopsida</taxon>
        <taxon>eudicotyledons</taxon>
        <taxon>Gunneridae</taxon>
        <taxon>Pentapetalae</taxon>
        <taxon>rosids</taxon>
        <taxon>malvids</taxon>
        <taxon>Brassicales</taxon>
        <taxon>Brassicaceae</taxon>
        <taxon>Brassiceae</taxon>
        <taxon>Brassica</taxon>
    </lineage>
</organism>
<dbReference type="InterPro" id="IPR021325">
    <property type="entry name" value="CCB2/CCB4"/>
</dbReference>
<protein>
    <submittedName>
        <fullName evidence="2">Uncharacterized protein</fullName>
    </submittedName>
</protein>
<dbReference type="Proteomes" id="UP000712281">
    <property type="component" value="Unassembled WGS sequence"/>
</dbReference>
<evidence type="ECO:0000313" key="2">
    <source>
        <dbReference type="EMBL" id="KAF2612825.1"/>
    </source>
</evidence>
<comment type="caution">
    <text evidence="2">The sequence shown here is derived from an EMBL/GenBank/DDBJ whole genome shotgun (WGS) entry which is preliminary data.</text>
</comment>
<accession>A0A8S9LZH4</accession>
<dbReference type="Pfam" id="PF11152">
    <property type="entry name" value="CCB2_CCB4"/>
    <property type="match status" value="1"/>
</dbReference>
<dbReference type="GO" id="GO:0010190">
    <property type="term" value="P:cytochrome b6f complex assembly"/>
    <property type="evidence" value="ECO:0007669"/>
    <property type="project" value="TreeGrafter"/>
</dbReference>
<dbReference type="EMBL" id="QGKY02000089">
    <property type="protein sequence ID" value="KAF2612825.1"/>
    <property type="molecule type" value="Genomic_DNA"/>
</dbReference>
<dbReference type="PANTHER" id="PTHR34943">
    <property type="match status" value="1"/>
</dbReference>
<name>A0A8S9LZH4_BRACR</name>
<dbReference type="AlphaFoldDB" id="A0A8S9LZH4"/>
<evidence type="ECO:0000313" key="1">
    <source>
        <dbReference type="EMBL" id="KAF2582145.1"/>
    </source>
</evidence>
<sequence>METVMSLIRFSLLSYRLTTVLNRHGAPPIIEHSLPHLKSGWDSEKVMFFVHPSRIDMIQFHLCSVCVNHYIRHLSALFGPSTLPPSSFAVAALFLDCVCGVLRRNRRKPWQELIVLDIKGRVRVWHDYHGDVSVAQAERFFSKLSGLGNILRQQHVASLWSLSTIVCALCKSGWLLDKLIKGSMLFGQSFSLYHGRSELPFLHANTQVVILQPLGDKGITRIGGNMIRCFTSSDQAYIPSIEISWMRGGVVLVQLIFPKKQIAVSTQRRKAEKIHHMRRRVDRFKKLMNA</sequence>
<dbReference type="GO" id="GO:0009507">
    <property type="term" value="C:chloroplast"/>
    <property type="evidence" value="ECO:0007669"/>
    <property type="project" value="TreeGrafter"/>
</dbReference>
<reference evidence="2" key="1">
    <citation type="submission" date="2019-12" db="EMBL/GenBank/DDBJ databases">
        <title>Genome sequencing and annotation of Brassica cretica.</title>
        <authorList>
            <person name="Studholme D.J."/>
            <person name="Sarris P.F."/>
        </authorList>
    </citation>
    <scope>NUCLEOTIDE SEQUENCE</scope>
    <source>
        <strain evidence="1">PFS-001/15</strain>
        <strain evidence="2">PFS-102/07</strain>
        <tissue evidence="2">Leaf</tissue>
    </source>
</reference>
<gene>
    <name evidence="1" type="ORF">F2Q68_00002904</name>
    <name evidence="2" type="ORF">F2Q70_00009919</name>
</gene>
<dbReference type="InterPro" id="IPR044705">
    <property type="entry name" value="CCB4"/>
</dbReference>
<dbReference type="EMBL" id="QGKW02001660">
    <property type="protein sequence ID" value="KAF2582145.1"/>
    <property type="molecule type" value="Genomic_DNA"/>
</dbReference>
<dbReference type="PANTHER" id="PTHR34943:SF2">
    <property type="entry name" value="PROTEIN COFACTOR ASSEMBLY OF COMPLEX C SUBUNIT B CCB4, CHLOROPLASTIC"/>
    <property type="match status" value="1"/>
</dbReference>
<proteinExistence type="predicted"/>